<keyword evidence="15" id="KW-1185">Reference proteome</keyword>
<dbReference type="FunFam" id="3.40.50.2300:FF:000024">
    <property type="entry name" value="Vomeronasal 2, receptor 73"/>
    <property type="match status" value="1"/>
</dbReference>
<feature type="transmembrane region" description="Helical" evidence="12">
    <location>
        <begin position="534"/>
        <end position="552"/>
    </location>
</feature>
<keyword evidence="10" id="KW-0325">Glycoprotein</keyword>
<feature type="signal peptide" evidence="13">
    <location>
        <begin position="1"/>
        <end position="28"/>
    </location>
</feature>
<reference evidence="16" key="1">
    <citation type="submission" date="2025-08" db="UniProtKB">
        <authorList>
            <consortium name="RefSeq"/>
        </authorList>
    </citation>
    <scope>IDENTIFICATION</scope>
    <source>
        <tissue evidence="16">Blood</tissue>
    </source>
</reference>
<dbReference type="PRINTS" id="PR01535">
    <property type="entry name" value="VOMERONASL2R"/>
</dbReference>
<proteinExistence type="inferred from homology"/>
<organism evidence="15 16">
    <name type="scientific">Eublepharis macularius</name>
    <name type="common">Leopard gecko</name>
    <name type="synonym">Cyrtodactylus macularius</name>
    <dbReference type="NCBI Taxonomy" id="481883"/>
    <lineage>
        <taxon>Eukaryota</taxon>
        <taxon>Metazoa</taxon>
        <taxon>Chordata</taxon>
        <taxon>Craniata</taxon>
        <taxon>Vertebrata</taxon>
        <taxon>Euteleostomi</taxon>
        <taxon>Lepidosauria</taxon>
        <taxon>Squamata</taxon>
        <taxon>Bifurcata</taxon>
        <taxon>Gekkota</taxon>
        <taxon>Eublepharidae</taxon>
        <taxon>Eublepharinae</taxon>
        <taxon>Eublepharis</taxon>
    </lineage>
</organism>
<evidence type="ECO:0000256" key="3">
    <source>
        <dbReference type="ARBA" id="ARBA00022475"/>
    </source>
</evidence>
<dbReference type="InterPro" id="IPR000068">
    <property type="entry name" value="GPCR_3_Ca_sens_rcpt-rel"/>
</dbReference>
<dbReference type="GO" id="GO:0004930">
    <property type="term" value="F:G protein-coupled receptor activity"/>
    <property type="evidence" value="ECO:0007669"/>
    <property type="project" value="UniProtKB-KW"/>
</dbReference>
<evidence type="ECO:0000256" key="10">
    <source>
        <dbReference type="ARBA" id="ARBA00023180"/>
    </source>
</evidence>
<feature type="transmembrane region" description="Helical" evidence="12">
    <location>
        <begin position="578"/>
        <end position="601"/>
    </location>
</feature>
<dbReference type="InterPro" id="IPR017979">
    <property type="entry name" value="GPCR_3_CS"/>
</dbReference>
<dbReference type="Pfam" id="PF01094">
    <property type="entry name" value="ANF_receptor"/>
    <property type="match status" value="1"/>
</dbReference>
<dbReference type="GeneID" id="129330265"/>
<dbReference type="AlphaFoldDB" id="A0AA97JF77"/>
<feature type="domain" description="G-protein coupled receptors family 3 profile" evidence="14">
    <location>
        <begin position="419"/>
        <end position="674"/>
    </location>
</feature>
<keyword evidence="8 12" id="KW-0472">Membrane</keyword>
<keyword evidence="6 12" id="KW-1133">Transmembrane helix</keyword>
<accession>A0AA97JF77</accession>
<feature type="transmembrane region" description="Helical" evidence="12">
    <location>
        <begin position="419"/>
        <end position="437"/>
    </location>
</feature>
<evidence type="ECO:0000256" key="1">
    <source>
        <dbReference type="ARBA" id="ARBA00004651"/>
    </source>
</evidence>
<feature type="transmembrane region" description="Helical" evidence="12">
    <location>
        <begin position="613"/>
        <end position="633"/>
    </location>
</feature>
<keyword evidence="11" id="KW-0807">Transducer</keyword>
<evidence type="ECO:0000256" key="9">
    <source>
        <dbReference type="ARBA" id="ARBA00023170"/>
    </source>
</evidence>
<dbReference type="KEGG" id="emc:129330265"/>
<evidence type="ECO:0000256" key="4">
    <source>
        <dbReference type="ARBA" id="ARBA00022692"/>
    </source>
</evidence>
<comment type="subcellular location">
    <subcellularLocation>
        <location evidence="1">Cell membrane</location>
        <topology evidence="1">Multi-pass membrane protein</topology>
    </subcellularLocation>
</comment>
<dbReference type="InterPro" id="IPR000337">
    <property type="entry name" value="GPCR_3"/>
</dbReference>
<evidence type="ECO:0000256" key="8">
    <source>
        <dbReference type="ARBA" id="ARBA00023136"/>
    </source>
</evidence>
<feature type="transmembrane region" description="Helical" evidence="12">
    <location>
        <begin position="639"/>
        <end position="660"/>
    </location>
</feature>
<dbReference type="InterPro" id="IPR038550">
    <property type="entry name" value="GPCR_3_9-Cys_sf"/>
</dbReference>
<dbReference type="PROSITE" id="PS50259">
    <property type="entry name" value="G_PROTEIN_RECEP_F3_4"/>
    <property type="match status" value="1"/>
</dbReference>
<dbReference type="SUPFAM" id="SSF53822">
    <property type="entry name" value="Periplasmic binding protein-like I"/>
    <property type="match status" value="1"/>
</dbReference>
<evidence type="ECO:0000256" key="2">
    <source>
        <dbReference type="ARBA" id="ARBA00007242"/>
    </source>
</evidence>
<gene>
    <name evidence="16" type="primary">LOC129330265</name>
</gene>
<keyword evidence="4 12" id="KW-0812">Transmembrane</keyword>
<dbReference type="RefSeq" id="XP_054836279.1">
    <property type="nucleotide sequence ID" value="XM_054980304.1"/>
</dbReference>
<dbReference type="InterPro" id="IPR004073">
    <property type="entry name" value="GPCR_3_vmron_rcpt_2"/>
</dbReference>
<protein>
    <submittedName>
        <fullName evidence="16">Vomeronasal type-2 receptor 26-like</fullName>
    </submittedName>
</protein>
<keyword evidence="3" id="KW-1003">Cell membrane</keyword>
<dbReference type="Pfam" id="PF07562">
    <property type="entry name" value="NCD3G"/>
    <property type="match status" value="1"/>
</dbReference>
<dbReference type="FunFam" id="2.10.50.30:FF:000002">
    <property type="entry name" value="Vomeronasal 2 receptor, h1"/>
    <property type="match status" value="1"/>
</dbReference>
<sequence>MVPNTTHQHMGIIRLLLHFGWTWVGLFAADDDNGEHFVQALEPLLSQNGLCLDFTERIINQPDWHSQVKIDYFISRIYHFFTSSTATTFILHGEPMTIVLLNSYLLRGGIQSNDNTSFGKVWIMTTQIDFILTGTQMGADFQLFEGAISFTVHSDEILGFPKFLQTVKPCWKQEDGFLEDFWVQAFNCFYPNCSMPLKADGICTGEEKLESLPWPFFEIRMTGHSYSIYNAVYAVAHALHAMYSSTFNQRGRGGGKRAELQDLQPWQLHIFLQGIYFNNSAGQTLSFNDDKEMRTGFDITNMVTFPNKSFNRVKVGSMNLNAVDGQFIIREDMILWHRTFNQALPLSVCNDYCPPGFHKKKKEGVKFCCYDCAPCPEGKISNQKDMDDCIMCPEDQYPVKDQDQCVPKMISFLSYGEPLGMSLASAAVSFAVITALVQGTFIKYKDTPVVKANNRDVSYVLLISLLLCFLCSLLFIGRPRKVTCLLQQSTFGIVFSVAVSCVLAKTITVVVAFMATKPGSSVKKWIGKRVAHTIILSCSLIQVSICTVWLGTSPPFPDLDTQSFTEEIVAGCNVGSILMFYIVIGYMGLLSLISLTVAFLARKLPNSFNEAKFITFSMLIFCSVWVSFIPTYQSTKGKYMVAVEIFSILSSSVGLLACIFSPKCYIIVLRPELNKRDLLIKRKN</sequence>
<evidence type="ECO:0000256" key="5">
    <source>
        <dbReference type="ARBA" id="ARBA00022729"/>
    </source>
</evidence>
<dbReference type="InterPro" id="IPR011500">
    <property type="entry name" value="GPCR_3_9-Cys_dom"/>
</dbReference>
<dbReference type="InterPro" id="IPR017978">
    <property type="entry name" value="GPCR_3_C"/>
</dbReference>
<feature type="transmembrane region" description="Helical" evidence="12">
    <location>
        <begin position="489"/>
        <end position="513"/>
    </location>
</feature>
<keyword evidence="9" id="KW-0675">Receptor</keyword>
<evidence type="ECO:0000256" key="6">
    <source>
        <dbReference type="ARBA" id="ARBA00022989"/>
    </source>
</evidence>
<dbReference type="PANTHER" id="PTHR24061:SF599">
    <property type="entry name" value="G-PROTEIN COUPLED RECEPTORS FAMILY 3 PROFILE DOMAIN-CONTAINING PROTEIN"/>
    <property type="match status" value="1"/>
</dbReference>
<dbReference type="Gene3D" id="3.40.50.2300">
    <property type="match status" value="2"/>
</dbReference>
<evidence type="ECO:0000259" key="14">
    <source>
        <dbReference type="PROSITE" id="PS50259"/>
    </source>
</evidence>
<evidence type="ECO:0000256" key="12">
    <source>
        <dbReference type="SAM" id="Phobius"/>
    </source>
</evidence>
<keyword evidence="5 13" id="KW-0732">Signal</keyword>
<name>A0AA97JF77_EUBMA</name>
<dbReference type="Proteomes" id="UP001190640">
    <property type="component" value="Chromosome 5"/>
</dbReference>
<dbReference type="GO" id="GO:0005886">
    <property type="term" value="C:plasma membrane"/>
    <property type="evidence" value="ECO:0007669"/>
    <property type="project" value="UniProtKB-SubCell"/>
</dbReference>
<dbReference type="InterPro" id="IPR001828">
    <property type="entry name" value="ANF_lig-bd_rcpt"/>
</dbReference>
<feature type="transmembrane region" description="Helical" evidence="12">
    <location>
        <begin position="457"/>
        <end position="477"/>
    </location>
</feature>
<dbReference type="CDD" id="cd15283">
    <property type="entry name" value="7tmC_V2R_pheromone"/>
    <property type="match status" value="1"/>
</dbReference>
<dbReference type="Pfam" id="PF00003">
    <property type="entry name" value="7tm_3"/>
    <property type="match status" value="1"/>
</dbReference>
<comment type="similarity">
    <text evidence="2">Belongs to the G-protein coupled receptor 3 family.</text>
</comment>
<dbReference type="PRINTS" id="PR00248">
    <property type="entry name" value="GPCRMGR"/>
</dbReference>
<evidence type="ECO:0000313" key="16">
    <source>
        <dbReference type="RefSeq" id="XP_054836279.1"/>
    </source>
</evidence>
<evidence type="ECO:0000256" key="7">
    <source>
        <dbReference type="ARBA" id="ARBA00023040"/>
    </source>
</evidence>
<evidence type="ECO:0000313" key="15">
    <source>
        <dbReference type="Proteomes" id="UP001190640"/>
    </source>
</evidence>
<evidence type="ECO:0000256" key="13">
    <source>
        <dbReference type="SAM" id="SignalP"/>
    </source>
</evidence>
<dbReference type="PROSITE" id="PS00981">
    <property type="entry name" value="G_PROTEIN_RECEP_F3_3"/>
    <property type="match status" value="1"/>
</dbReference>
<keyword evidence="7" id="KW-0297">G-protein coupled receptor</keyword>
<dbReference type="PANTHER" id="PTHR24061">
    <property type="entry name" value="CALCIUM-SENSING RECEPTOR-RELATED"/>
    <property type="match status" value="1"/>
</dbReference>
<evidence type="ECO:0000256" key="11">
    <source>
        <dbReference type="ARBA" id="ARBA00023224"/>
    </source>
</evidence>
<dbReference type="InterPro" id="IPR028082">
    <property type="entry name" value="Peripla_BP_I"/>
</dbReference>
<dbReference type="Gene3D" id="2.10.50.30">
    <property type="entry name" value="GPCR, family 3, nine cysteines domain"/>
    <property type="match status" value="1"/>
</dbReference>
<feature type="chain" id="PRO_5041705278" evidence="13">
    <location>
        <begin position="29"/>
        <end position="684"/>
    </location>
</feature>